<comment type="caution">
    <text evidence="6">The sequence shown here is derived from an EMBL/GenBank/DDBJ whole genome shotgun (WGS) entry which is preliminary data.</text>
</comment>
<dbReference type="SUPFAM" id="SSF46894">
    <property type="entry name" value="C-terminal effector domain of the bipartite response regulators"/>
    <property type="match status" value="1"/>
</dbReference>
<dbReference type="Proteomes" id="UP001226691">
    <property type="component" value="Unassembled WGS sequence"/>
</dbReference>
<dbReference type="Pfam" id="PF00072">
    <property type="entry name" value="Response_reg"/>
    <property type="match status" value="1"/>
</dbReference>
<feature type="domain" description="HTH luxR-type" evidence="4">
    <location>
        <begin position="152"/>
        <end position="218"/>
    </location>
</feature>
<accession>A0ABU0TY82</accession>
<evidence type="ECO:0000256" key="3">
    <source>
        <dbReference type="PROSITE-ProRule" id="PRU00169"/>
    </source>
</evidence>
<evidence type="ECO:0000256" key="1">
    <source>
        <dbReference type="ARBA" id="ARBA00022553"/>
    </source>
</evidence>
<dbReference type="PROSITE" id="PS50110">
    <property type="entry name" value="RESPONSE_REGULATORY"/>
    <property type="match status" value="1"/>
</dbReference>
<dbReference type="PANTHER" id="PTHR43214">
    <property type="entry name" value="TWO-COMPONENT RESPONSE REGULATOR"/>
    <property type="match status" value="1"/>
</dbReference>
<keyword evidence="7" id="KW-1185">Reference proteome</keyword>
<evidence type="ECO:0000259" key="4">
    <source>
        <dbReference type="PROSITE" id="PS50043"/>
    </source>
</evidence>
<gene>
    <name evidence="6" type="ORF">QE412_002490</name>
</gene>
<dbReference type="InterPro" id="IPR039420">
    <property type="entry name" value="WalR-like"/>
</dbReference>
<evidence type="ECO:0000313" key="7">
    <source>
        <dbReference type="Proteomes" id="UP001226691"/>
    </source>
</evidence>
<feature type="modified residue" description="4-aspartylphosphate" evidence="3">
    <location>
        <position position="59"/>
    </location>
</feature>
<dbReference type="CDD" id="cd17535">
    <property type="entry name" value="REC_NarL-like"/>
    <property type="match status" value="1"/>
</dbReference>
<dbReference type="InterPro" id="IPR011006">
    <property type="entry name" value="CheY-like_superfamily"/>
</dbReference>
<dbReference type="SMART" id="SM00448">
    <property type="entry name" value="REC"/>
    <property type="match status" value="1"/>
</dbReference>
<dbReference type="EMBL" id="JAUTBF010000001">
    <property type="protein sequence ID" value="MDQ1123917.1"/>
    <property type="molecule type" value="Genomic_DNA"/>
</dbReference>
<organism evidence="6 7">
    <name type="scientific">Microbacterium trichothecenolyticum</name>
    <name type="common">Aureobacterium trichothecenolyticum</name>
    <dbReference type="NCBI Taxonomy" id="69370"/>
    <lineage>
        <taxon>Bacteria</taxon>
        <taxon>Bacillati</taxon>
        <taxon>Actinomycetota</taxon>
        <taxon>Actinomycetes</taxon>
        <taxon>Micrococcales</taxon>
        <taxon>Microbacteriaceae</taxon>
        <taxon>Microbacterium</taxon>
    </lineage>
</organism>
<dbReference type="Gene3D" id="3.40.50.2300">
    <property type="match status" value="1"/>
</dbReference>
<protein>
    <submittedName>
        <fullName evidence="6">NarL family two-component system response regulator LiaR</fullName>
    </submittedName>
</protein>
<proteinExistence type="predicted"/>
<dbReference type="Pfam" id="PF00196">
    <property type="entry name" value="GerE"/>
    <property type="match status" value="1"/>
</dbReference>
<feature type="domain" description="Response regulatory" evidence="5">
    <location>
        <begin position="8"/>
        <end position="125"/>
    </location>
</feature>
<dbReference type="InterPro" id="IPR001789">
    <property type="entry name" value="Sig_transdc_resp-reg_receiver"/>
</dbReference>
<name>A0ABU0TY82_MICTR</name>
<dbReference type="InterPro" id="IPR058245">
    <property type="entry name" value="NreC/VraR/RcsB-like_REC"/>
</dbReference>
<evidence type="ECO:0000313" key="6">
    <source>
        <dbReference type="EMBL" id="MDQ1123917.1"/>
    </source>
</evidence>
<evidence type="ECO:0000259" key="5">
    <source>
        <dbReference type="PROSITE" id="PS50110"/>
    </source>
</evidence>
<sequence>MSETPVIRVVIADDNRPFRRGVRLRLEHADGIVVVGEAANGRDALAGALSEHADVVLMDLEMPEMNGIDATRAIVETSHGKTRVIVLTSHGEDHLVMRALGNGAAGYLLKTHDSAQLVEAIRAAHRGDALVSTHVTGPVLREIVDRRLTPADREKLASLSPTESRVVRLLSEGITSNEQLAAQLVVSVNTIRTHIQSSLRKVDVADRTQLALWGVRVGAELTPRPDGRF</sequence>
<evidence type="ECO:0000256" key="2">
    <source>
        <dbReference type="ARBA" id="ARBA00023125"/>
    </source>
</evidence>
<dbReference type="InterPro" id="IPR016032">
    <property type="entry name" value="Sig_transdc_resp-reg_C-effctor"/>
</dbReference>
<dbReference type="SUPFAM" id="SSF52172">
    <property type="entry name" value="CheY-like"/>
    <property type="match status" value="1"/>
</dbReference>
<dbReference type="SMART" id="SM00421">
    <property type="entry name" value="HTH_LUXR"/>
    <property type="match status" value="1"/>
</dbReference>
<keyword evidence="2" id="KW-0238">DNA-binding</keyword>
<reference evidence="6 7" key="1">
    <citation type="submission" date="2023-07" db="EMBL/GenBank/DDBJ databases">
        <title>Functional and genomic diversity of the sorghum phyllosphere microbiome.</title>
        <authorList>
            <person name="Shade A."/>
        </authorList>
    </citation>
    <scope>NUCLEOTIDE SEQUENCE [LARGE SCALE GENOMIC DNA]</scope>
    <source>
        <strain evidence="6 7">SORGH_AS_1207</strain>
    </source>
</reference>
<dbReference type="CDD" id="cd06170">
    <property type="entry name" value="LuxR_C_like"/>
    <property type="match status" value="1"/>
</dbReference>
<keyword evidence="1 3" id="KW-0597">Phosphoprotein</keyword>
<dbReference type="InterPro" id="IPR000792">
    <property type="entry name" value="Tscrpt_reg_LuxR_C"/>
</dbReference>
<dbReference type="PROSITE" id="PS50043">
    <property type="entry name" value="HTH_LUXR_2"/>
    <property type="match status" value="1"/>
</dbReference>
<dbReference type="RefSeq" id="WP_307484160.1">
    <property type="nucleotide sequence ID" value="NZ_JAUTBF010000001.1"/>
</dbReference>